<dbReference type="PROSITE" id="PS51173">
    <property type="entry name" value="CBM2"/>
    <property type="match status" value="1"/>
</dbReference>
<feature type="chain" id="PRO_5015123576" description="CBM2 domain-containing protein" evidence="2">
    <location>
        <begin position="29"/>
        <end position="485"/>
    </location>
</feature>
<dbReference type="SUPFAM" id="SSF49384">
    <property type="entry name" value="Carbohydrate-binding domain"/>
    <property type="match status" value="1"/>
</dbReference>
<gene>
    <name evidence="4" type="ORF">BB31_31190</name>
</gene>
<dbReference type="AlphaFoldDB" id="A0A2P2FL46"/>
<dbReference type="Gene3D" id="2.160.20.10">
    <property type="entry name" value="Single-stranded right-handed beta-helix, Pectin lyase-like"/>
    <property type="match status" value="1"/>
</dbReference>
<evidence type="ECO:0000256" key="1">
    <source>
        <dbReference type="SAM" id="MobiDB-lite"/>
    </source>
</evidence>
<accession>A0A2P2FL46</accession>
<dbReference type="InterPro" id="IPR012334">
    <property type="entry name" value="Pectin_lyas_fold"/>
</dbReference>
<dbReference type="Gene3D" id="2.60.40.290">
    <property type="match status" value="1"/>
</dbReference>
<dbReference type="EMBL" id="JFBM01000033">
    <property type="protein sequence ID" value="KFU77447.1"/>
    <property type="molecule type" value="Genomic_DNA"/>
</dbReference>
<feature type="compositionally biased region" description="Low complexity" evidence="1">
    <location>
        <begin position="136"/>
        <end position="158"/>
    </location>
</feature>
<dbReference type="GO" id="GO:0004553">
    <property type="term" value="F:hydrolase activity, hydrolyzing O-glycosyl compounds"/>
    <property type="evidence" value="ECO:0007669"/>
    <property type="project" value="InterPro"/>
</dbReference>
<dbReference type="GO" id="GO:0005975">
    <property type="term" value="P:carbohydrate metabolic process"/>
    <property type="evidence" value="ECO:0007669"/>
    <property type="project" value="InterPro"/>
</dbReference>
<proteinExistence type="predicted"/>
<evidence type="ECO:0000313" key="4">
    <source>
        <dbReference type="EMBL" id="KFU77447.1"/>
    </source>
</evidence>
<protein>
    <recommendedName>
        <fullName evidence="3">CBM2 domain-containing protein</fullName>
    </recommendedName>
</protein>
<dbReference type="GO" id="GO:0030247">
    <property type="term" value="F:polysaccharide binding"/>
    <property type="evidence" value="ECO:0007669"/>
    <property type="project" value="UniProtKB-UniRule"/>
</dbReference>
<comment type="caution">
    <text evidence="4">The sequence shown here is derived from an EMBL/GenBank/DDBJ whole genome shotgun (WGS) entry which is preliminary data.</text>
</comment>
<evidence type="ECO:0000259" key="3">
    <source>
        <dbReference type="PROSITE" id="PS51173"/>
    </source>
</evidence>
<reference evidence="4 5" key="1">
    <citation type="journal article" date="2014" name="Genome Announc.">
        <title>Draft Genome Sequence of Amycolatopsis lurida NRRL 2430, Producer of the Glycopeptide Family Antibiotic Ristocetin.</title>
        <authorList>
            <person name="Kwun M.J."/>
            <person name="Hong H.J."/>
        </authorList>
    </citation>
    <scope>NUCLEOTIDE SEQUENCE [LARGE SCALE GENOMIC DNA]</scope>
    <source>
        <strain evidence="4 5">NRRL 2430</strain>
    </source>
</reference>
<sequence length="485" mass="49601">MTRKRLLAAIAATASAAGLFGAVVTAEAAAPSLTATFAQSSAWDSGYGGKYTLTNAGDANSTQWTIEFDLPEGTSITSSWSSVLTRTGRHYKVTNAGFNGTVKPGGTASFGFNTKGLGLPTGCTVNGRPCGGGGETPSTTTTPPPTTTTSKPPTTTTSVPAGDVVDVSTAAELRAALAAASPGQTIRLAAGTYRGSFVATKPGTAGAPITVTGPSTAVLVNDGPSGEAPSCPAPTAGWDSGYGFWLYGAPYWHLKGFTVQESKKGIVADDSHHTVIEAVRVHRIDEEAVHFRRSSADSVIRDSTISHTGLVQAGYGEGVYLGSASSNWACHGNSGGADRSDRIQVLDNHIGPYVAAEAIDVKEGTVDGVIRGNTFDGQGVSGQNSADSWVDVKGSGYVIEGNTGTFASPGTFANGYETHNPATTPSFPNGCGNVWRDNKSDLGGVGQYAIKITSTSKCSDRPNVVHASNTVSRAVSGLTNIPVTP</sequence>
<dbReference type="InterPro" id="IPR008965">
    <property type="entry name" value="CBM2/CBM3_carb-bd_dom_sf"/>
</dbReference>
<keyword evidence="5" id="KW-1185">Reference proteome</keyword>
<dbReference type="Pfam" id="PF13229">
    <property type="entry name" value="Beta_helix"/>
    <property type="match status" value="1"/>
</dbReference>
<keyword evidence="2" id="KW-0732">Signal</keyword>
<dbReference type="InterPro" id="IPR012291">
    <property type="entry name" value="CBM2_carb-bd_dom_sf"/>
</dbReference>
<dbReference type="InterPro" id="IPR039448">
    <property type="entry name" value="Beta_helix"/>
</dbReference>
<dbReference type="InterPro" id="IPR011050">
    <property type="entry name" value="Pectin_lyase_fold/virulence"/>
</dbReference>
<dbReference type="RefSeq" id="WP_091596663.1">
    <property type="nucleotide sequence ID" value="NZ_JFBM01000033.1"/>
</dbReference>
<feature type="domain" description="CBM2" evidence="3">
    <location>
        <begin position="26"/>
        <end position="133"/>
    </location>
</feature>
<dbReference type="SUPFAM" id="SSF51126">
    <property type="entry name" value="Pectin lyase-like"/>
    <property type="match status" value="1"/>
</dbReference>
<evidence type="ECO:0000313" key="5">
    <source>
        <dbReference type="Proteomes" id="UP000256220"/>
    </source>
</evidence>
<evidence type="ECO:0000256" key="2">
    <source>
        <dbReference type="SAM" id="SignalP"/>
    </source>
</evidence>
<dbReference type="Proteomes" id="UP000256220">
    <property type="component" value="Unassembled WGS sequence"/>
</dbReference>
<organism evidence="4 5">
    <name type="scientific">Amycolatopsis lurida NRRL 2430</name>
    <dbReference type="NCBI Taxonomy" id="1460371"/>
    <lineage>
        <taxon>Bacteria</taxon>
        <taxon>Bacillati</taxon>
        <taxon>Actinomycetota</taxon>
        <taxon>Actinomycetes</taxon>
        <taxon>Pseudonocardiales</taxon>
        <taxon>Pseudonocardiaceae</taxon>
        <taxon>Amycolatopsis</taxon>
    </lineage>
</organism>
<feature type="region of interest" description="Disordered" evidence="1">
    <location>
        <begin position="128"/>
        <end position="161"/>
    </location>
</feature>
<feature type="signal peptide" evidence="2">
    <location>
        <begin position="1"/>
        <end position="28"/>
    </location>
</feature>
<dbReference type="Pfam" id="PF00553">
    <property type="entry name" value="CBM_2"/>
    <property type="match status" value="1"/>
</dbReference>
<dbReference type="SMART" id="SM00637">
    <property type="entry name" value="CBD_II"/>
    <property type="match status" value="1"/>
</dbReference>
<dbReference type="InterPro" id="IPR001919">
    <property type="entry name" value="CBD2"/>
</dbReference>
<name>A0A2P2FL46_AMYLU</name>